<organism evidence="1">
    <name type="scientific">Arundo donax</name>
    <name type="common">Giant reed</name>
    <name type="synonym">Donax arundinaceus</name>
    <dbReference type="NCBI Taxonomy" id="35708"/>
    <lineage>
        <taxon>Eukaryota</taxon>
        <taxon>Viridiplantae</taxon>
        <taxon>Streptophyta</taxon>
        <taxon>Embryophyta</taxon>
        <taxon>Tracheophyta</taxon>
        <taxon>Spermatophyta</taxon>
        <taxon>Magnoliopsida</taxon>
        <taxon>Liliopsida</taxon>
        <taxon>Poales</taxon>
        <taxon>Poaceae</taxon>
        <taxon>PACMAD clade</taxon>
        <taxon>Arundinoideae</taxon>
        <taxon>Arundineae</taxon>
        <taxon>Arundo</taxon>
    </lineage>
</organism>
<dbReference type="EMBL" id="GBRH01203291">
    <property type="protein sequence ID" value="JAD94604.1"/>
    <property type="molecule type" value="Transcribed_RNA"/>
</dbReference>
<sequence length="19" mass="2175">MHCFRFGIVLDSQCSCNQS</sequence>
<evidence type="ECO:0000313" key="1">
    <source>
        <dbReference type="EMBL" id="JAD94604.1"/>
    </source>
</evidence>
<accession>A0A0A9E1H8</accession>
<reference evidence="1" key="1">
    <citation type="submission" date="2014-09" db="EMBL/GenBank/DDBJ databases">
        <authorList>
            <person name="Magalhaes I.L.F."/>
            <person name="Oliveira U."/>
            <person name="Santos F.R."/>
            <person name="Vidigal T.H.D.A."/>
            <person name="Brescovit A.D."/>
            <person name="Santos A.J."/>
        </authorList>
    </citation>
    <scope>NUCLEOTIDE SEQUENCE</scope>
    <source>
        <tissue evidence="1">Shoot tissue taken approximately 20 cm above the soil surface</tissue>
    </source>
</reference>
<dbReference type="AlphaFoldDB" id="A0A0A9E1H8"/>
<reference evidence="1" key="2">
    <citation type="journal article" date="2015" name="Data Brief">
        <title>Shoot transcriptome of the giant reed, Arundo donax.</title>
        <authorList>
            <person name="Barrero R.A."/>
            <person name="Guerrero F.D."/>
            <person name="Moolhuijzen P."/>
            <person name="Goolsby J.A."/>
            <person name="Tidwell J."/>
            <person name="Bellgard S.E."/>
            <person name="Bellgard M.I."/>
        </authorList>
    </citation>
    <scope>NUCLEOTIDE SEQUENCE</scope>
    <source>
        <tissue evidence="1">Shoot tissue taken approximately 20 cm above the soil surface</tissue>
    </source>
</reference>
<protein>
    <submittedName>
        <fullName evidence="1">Cl3204_1</fullName>
    </submittedName>
</protein>
<name>A0A0A9E1H8_ARUDO</name>
<proteinExistence type="predicted"/>